<organism evidence="2">
    <name type="scientific">Arundo donax</name>
    <name type="common">Giant reed</name>
    <name type="synonym">Donax arundinaceus</name>
    <dbReference type="NCBI Taxonomy" id="35708"/>
    <lineage>
        <taxon>Eukaryota</taxon>
        <taxon>Viridiplantae</taxon>
        <taxon>Streptophyta</taxon>
        <taxon>Embryophyta</taxon>
        <taxon>Tracheophyta</taxon>
        <taxon>Spermatophyta</taxon>
        <taxon>Magnoliopsida</taxon>
        <taxon>Liliopsida</taxon>
        <taxon>Poales</taxon>
        <taxon>Poaceae</taxon>
        <taxon>PACMAD clade</taxon>
        <taxon>Arundinoideae</taxon>
        <taxon>Arundineae</taxon>
        <taxon>Arundo</taxon>
    </lineage>
</organism>
<accession>A0A0A8ZPE3</accession>
<sequence length="20" mass="2426">MPQSQKERYSKIKRIQFGNS</sequence>
<feature type="region of interest" description="Disordered" evidence="1">
    <location>
        <begin position="1"/>
        <end position="20"/>
    </location>
</feature>
<reference evidence="2" key="1">
    <citation type="submission" date="2014-09" db="EMBL/GenBank/DDBJ databases">
        <authorList>
            <person name="Magalhaes I.L.F."/>
            <person name="Oliveira U."/>
            <person name="Santos F.R."/>
            <person name="Vidigal T.H.D.A."/>
            <person name="Brescovit A.D."/>
            <person name="Santos A.J."/>
        </authorList>
    </citation>
    <scope>NUCLEOTIDE SEQUENCE</scope>
    <source>
        <tissue evidence="2">Shoot tissue taken approximately 20 cm above the soil surface</tissue>
    </source>
</reference>
<evidence type="ECO:0000256" key="1">
    <source>
        <dbReference type="SAM" id="MobiDB-lite"/>
    </source>
</evidence>
<reference evidence="2" key="2">
    <citation type="journal article" date="2015" name="Data Brief">
        <title>Shoot transcriptome of the giant reed, Arundo donax.</title>
        <authorList>
            <person name="Barrero R.A."/>
            <person name="Guerrero F.D."/>
            <person name="Moolhuijzen P."/>
            <person name="Goolsby J.A."/>
            <person name="Tidwell J."/>
            <person name="Bellgard S.E."/>
            <person name="Bellgard M.I."/>
        </authorList>
    </citation>
    <scope>NUCLEOTIDE SEQUENCE</scope>
    <source>
        <tissue evidence="2">Shoot tissue taken approximately 20 cm above the soil surface</tissue>
    </source>
</reference>
<proteinExistence type="predicted"/>
<evidence type="ECO:0000313" key="2">
    <source>
        <dbReference type="EMBL" id="JAD39563.1"/>
    </source>
</evidence>
<dbReference type="AlphaFoldDB" id="A0A0A8ZPE3"/>
<name>A0A0A8ZPE3_ARUDO</name>
<protein>
    <submittedName>
        <fullName evidence="2">Uncharacterized protein</fullName>
    </submittedName>
</protein>
<dbReference type="EMBL" id="GBRH01258332">
    <property type="protein sequence ID" value="JAD39563.1"/>
    <property type="molecule type" value="Transcribed_RNA"/>
</dbReference>
<feature type="compositionally biased region" description="Basic and acidic residues" evidence="1">
    <location>
        <begin position="1"/>
        <end position="10"/>
    </location>
</feature>